<comment type="similarity">
    <text evidence="1">Belongs to the metallo-beta-lactamase superfamily.</text>
</comment>
<dbReference type="InterPro" id="IPR036866">
    <property type="entry name" value="RibonucZ/Hydroxyglut_hydro"/>
</dbReference>
<dbReference type="SUPFAM" id="SSF56281">
    <property type="entry name" value="Metallo-hydrolase/oxidoreductase"/>
    <property type="match status" value="1"/>
</dbReference>
<keyword evidence="4" id="KW-0862">Zinc</keyword>
<evidence type="ECO:0000313" key="7">
    <source>
        <dbReference type="EMBL" id="OAN53060.1"/>
    </source>
</evidence>
<dbReference type="EMBL" id="LWQT01000041">
    <property type="protein sequence ID" value="OAN53060.1"/>
    <property type="molecule type" value="Genomic_DNA"/>
</dbReference>
<evidence type="ECO:0000256" key="5">
    <source>
        <dbReference type="SAM" id="SignalP"/>
    </source>
</evidence>
<dbReference type="CDD" id="cd07720">
    <property type="entry name" value="OPHC2-like_MBL-fold"/>
    <property type="match status" value="1"/>
</dbReference>
<dbReference type="Pfam" id="PF00753">
    <property type="entry name" value="Lactamase_B"/>
    <property type="match status" value="1"/>
</dbReference>
<keyword evidence="3 7" id="KW-0378">Hydrolase</keyword>
<dbReference type="STRING" id="1285242.A6A04_14700"/>
<dbReference type="InterPro" id="IPR001279">
    <property type="entry name" value="Metallo-B-lactamas"/>
</dbReference>
<evidence type="ECO:0000313" key="8">
    <source>
        <dbReference type="Proteomes" id="UP000078428"/>
    </source>
</evidence>
<gene>
    <name evidence="7" type="ORF">A6A04_14700</name>
</gene>
<organism evidence="7 8">
    <name type="scientific">Paramagnetospirillum marisnigri</name>
    <dbReference type="NCBI Taxonomy" id="1285242"/>
    <lineage>
        <taxon>Bacteria</taxon>
        <taxon>Pseudomonadati</taxon>
        <taxon>Pseudomonadota</taxon>
        <taxon>Alphaproteobacteria</taxon>
        <taxon>Rhodospirillales</taxon>
        <taxon>Magnetospirillaceae</taxon>
        <taxon>Paramagnetospirillum</taxon>
    </lineage>
</organism>
<name>A0A178MTN7_9PROT</name>
<sequence>MPTEEPPMSLSSLVKAALLGMALTLAAAPPVLADPPAQRADQVGGWHRFKLGGFEVTALYDGYIDLDRKTLLNIEGKTVESLLRRMFVDYGKGMQTAVNAYLVHTGTRLVLVDAGTAKAFGPTLGFILANIKAAGYDPAQVDTVLLTHLHPDHAAGLLTADGTAAFPNAEVWAAKAEADFWLDEAIAAKAPQSAQVFFKMARDAVAPYKSAGRFHAFTGQVGLPAGIAAVDTHGHTPGHTSYLLTSQGQSLLVLGDLIHNHAVQFARPEAAFEYDSDKAQAVKTRKAVFADAARQKLWVAGAHLPFPGIGHIRAEGKAFAWVPLEYSPLRADR</sequence>
<dbReference type="PANTHER" id="PTHR42978:SF6">
    <property type="entry name" value="QUORUM-QUENCHING LACTONASE YTNP-RELATED"/>
    <property type="match status" value="1"/>
</dbReference>
<evidence type="ECO:0000259" key="6">
    <source>
        <dbReference type="SMART" id="SM00849"/>
    </source>
</evidence>
<dbReference type="Proteomes" id="UP000078428">
    <property type="component" value="Unassembled WGS sequence"/>
</dbReference>
<evidence type="ECO:0000256" key="2">
    <source>
        <dbReference type="ARBA" id="ARBA00022723"/>
    </source>
</evidence>
<evidence type="ECO:0000256" key="4">
    <source>
        <dbReference type="ARBA" id="ARBA00022833"/>
    </source>
</evidence>
<keyword evidence="2" id="KW-0479">Metal-binding</keyword>
<evidence type="ECO:0000256" key="3">
    <source>
        <dbReference type="ARBA" id="ARBA00022801"/>
    </source>
</evidence>
<accession>A0A178MTN7</accession>
<feature type="chain" id="PRO_5008092270" evidence="5">
    <location>
        <begin position="34"/>
        <end position="333"/>
    </location>
</feature>
<protein>
    <submittedName>
        <fullName evidence="7">MBL fold metallo-hydrolase</fullName>
    </submittedName>
</protein>
<keyword evidence="8" id="KW-1185">Reference proteome</keyword>
<dbReference type="GO" id="GO:0046872">
    <property type="term" value="F:metal ion binding"/>
    <property type="evidence" value="ECO:0007669"/>
    <property type="project" value="UniProtKB-KW"/>
</dbReference>
<reference evidence="7 8" key="1">
    <citation type="submission" date="2016-04" db="EMBL/GenBank/DDBJ databases">
        <title>Draft genome sequence of freshwater magnetotactic bacteria Magnetospirillum marisnigri SP-1 and Magnetospirillum moscoviense BB-1.</title>
        <authorList>
            <person name="Koziaeva V."/>
            <person name="Dziuba M.V."/>
            <person name="Ivanov T.M."/>
            <person name="Kuznetsov B."/>
            <person name="Grouzdev D.S."/>
        </authorList>
    </citation>
    <scope>NUCLEOTIDE SEQUENCE [LARGE SCALE GENOMIC DNA]</scope>
    <source>
        <strain evidence="7 8">SP-1</strain>
    </source>
</reference>
<dbReference type="PANTHER" id="PTHR42978">
    <property type="entry name" value="QUORUM-QUENCHING LACTONASE YTNP-RELATED-RELATED"/>
    <property type="match status" value="1"/>
</dbReference>
<dbReference type="AlphaFoldDB" id="A0A178MTN7"/>
<proteinExistence type="inferred from homology"/>
<keyword evidence="5" id="KW-0732">Signal</keyword>
<dbReference type="Gene3D" id="3.60.15.10">
    <property type="entry name" value="Ribonuclease Z/Hydroxyacylglutathione hydrolase-like"/>
    <property type="match status" value="1"/>
</dbReference>
<dbReference type="GO" id="GO:0016787">
    <property type="term" value="F:hydrolase activity"/>
    <property type="evidence" value="ECO:0007669"/>
    <property type="project" value="UniProtKB-KW"/>
</dbReference>
<feature type="domain" description="Metallo-beta-lactamase" evidence="6">
    <location>
        <begin position="97"/>
        <end position="303"/>
    </location>
</feature>
<feature type="signal peptide" evidence="5">
    <location>
        <begin position="1"/>
        <end position="33"/>
    </location>
</feature>
<comment type="caution">
    <text evidence="7">The sequence shown here is derived from an EMBL/GenBank/DDBJ whole genome shotgun (WGS) entry which is preliminary data.</text>
</comment>
<evidence type="ECO:0000256" key="1">
    <source>
        <dbReference type="ARBA" id="ARBA00007749"/>
    </source>
</evidence>
<dbReference type="SMART" id="SM00849">
    <property type="entry name" value="Lactamase_B"/>
    <property type="match status" value="1"/>
</dbReference>
<dbReference type="InterPro" id="IPR051013">
    <property type="entry name" value="MBL_superfamily_lactonases"/>
</dbReference>